<evidence type="ECO:0000256" key="1">
    <source>
        <dbReference type="SAM" id="Phobius"/>
    </source>
</evidence>
<keyword evidence="1" id="KW-1133">Transmembrane helix</keyword>
<dbReference type="RefSeq" id="WP_108344472.1">
    <property type="nucleotide sequence ID" value="NZ_PYXZ01000004.1"/>
</dbReference>
<keyword evidence="1" id="KW-0472">Membrane</keyword>
<comment type="caution">
    <text evidence="2">The sequence shown here is derived from an EMBL/GenBank/DDBJ whole genome shotgun (WGS) entry which is preliminary data.</text>
</comment>
<name>A0A2R7YX69_9ACTN</name>
<feature type="transmembrane region" description="Helical" evidence="1">
    <location>
        <begin position="235"/>
        <end position="254"/>
    </location>
</feature>
<dbReference type="OrthoDB" id="3258018at2"/>
<sequence length="440" mass="46262">MTNGGSARTWVESVRSRLTGWRAHAALLVVFAALAAPVVANQAVANGQLSIFDEWQYAERVHQVATGDLWMRNGEEIGAWGQDVRACRGITRIDGPKPPPCRDSPDVFTLNSAAADPAPYYWATGAVAAVLTGSGLVDNALLAARLVGALWAALSMWSLFLVARALGAGRGGSLVAASTVLLVPALQQQYTFITPHALDIPVGALATLATLKFLRREWPWWTLVLAGLGAAGVKGSNIVVVLGLGIALLAVVAWPGAVERATRVRAVVAGAWLGASTLVFTLVSMLVVSATQIGDPAPPGNYLVDSLLPVQLVLDSFRFLGPYGEGPLNMPATWMMLAMAGPALAIWAGVAREPAAFVRQLAPGYLLGLALGPILLDVMVFVTTGQYIGVHTRYGLALWPIGLGFFALLLRTRTAVVIALAALVLYALAPSMFGLDSIAM</sequence>
<proteinExistence type="predicted"/>
<feature type="transmembrane region" description="Helical" evidence="1">
    <location>
        <begin position="394"/>
        <end position="410"/>
    </location>
</feature>
<feature type="transmembrane region" description="Helical" evidence="1">
    <location>
        <begin position="266"/>
        <end position="290"/>
    </location>
</feature>
<accession>A0A2R7YX69</accession>
<keyword evidence="1" id="KW-0812">Transmembrane</keyword>
<protein>
    <submittedName>
        <fullName evidence="2">Uncharacterized protein</fullName>
    </submittedName>
</protein>
<feature type="transmembrane region" description="Helical" evidence="1">
    <location>
        <begin position="21"/>
        <end position="40"/>
    </location>
</feature>
<feature type="transmembrane region" description="Helical" evidence="1">
    <location>
        <begin position="120"/>
        <end position="137"/>
    </location>
</feature>
<dbReference type="Proteomes" id="UP000244867">
    <property type="component" value="Unassembled WGS sequence"/>
</dbReference>
<gene>
    <name evidence="2" type="ORF">C7S10_10900</name>
</gene>
<evidence type="ECO:0000313" key="2">
    <source>
        <dbReference type="EMBL" id="PUA80904.1"/>
    </source>
</evidence>
<feature type="transmembrane region" description="Helical" evidence="1">
    <location>
        <begin position="332"/>
        <end position="350"/>
    </location>
</feature>
<feature type="transmembrane region" description="Helical" evidence="1">
    <location>
        <begin position="142"/>
        <end position="162"/>
    </location>
</feature>
<evidence type="ECO:0000313" key="3">
    <source>
        <dbReference type="Proteomes" id="UP000244867"/>
    </source>
</evidence>
<feature type="transmembrane region" description="Helical" evidence="1">
    <location>
        <begin position="362"/>
        <end position="382"/>
    </location>
</feature>
<feature type="transmembrane region" description="Helical" evidence="1">
    <location>
        <begin position="416"/>
        <end position="435"/>
    </location>
</feature>
<keyword evidence="3" id="KW-1185">Reference proteome</keyword>
<organism evidence="2 3">
    <name type="scientific">Nocardioides currus</name>
    <dbReference type="NCBI Taxonomy" id="2133958"/>
    <lineage>
        <taxon>Bacteria</taxon>
        <taxon>Bacillati</taxon>
        <taxon>Actinomycetota</taxon>
        <taxon>Actinomycetes</taxon>
        <taxon>Propionibacteriales</taxon>
        <taxon>Nocardioidaceae</taxon>
        <taxon>Nocardioides</taxon>
    </lineage>
</organism>
<dbReference type="EMBL" id="PYXZ01000004">
    <property type="protein sequence ID" value="PUA80904.1"/>
    <property type="molecule type" value="Genomic_DNA"/>
</dbReference>
<reference evidence="2 3" key="1">
    <citation type="submission" date="2018-03" db="EMBL/GenBank/DDBJ databases">
        <authorList>
            <person name="Keele B.F."/>
        </authorList>
    </citation>
    <scope>NUCLEOTIDE SEQUENCE [LARGE SCALE GENOMIC DNA]</scope>
    <source>
        <strain evidence="2 3">IB-3</strain>
    </source>
</reference>
<dbReference type="AlphaFoldDB" id="A0A2R7YX69"/>